<dbReference type="AlphaFoldDB" id="A0A151I668"/>
<reference evidence="2 3" key="1">
    <citation type="submission" date="2015-09" db="EMBL/GenBank/DDBJ databases">
        <title>Atta colombica WGS genome.</title>
        <authorList>
            <person name="Nygaard S."/>
            <person name="Hu H."/>
            <person name="Boomsma J."/>
            <person name="Zhang G."/>
        </authorList>
    </citation>
    <scope>NUCLEOTIDE SEQUENCE [LARGE SCALE GENOMIC DNA]</scope>
    <source>
        <strain evidence="2">Treedump-2</strain>
        <tissue evidence="2">Whole body</tissue>
    </source>
</reference>
<dbReference type="Proteomes" id="UP000078540">
    <property type="component" value="Unassembled WGS sequence"/>
</dbReference>
<organism evidence="2 3">
    <name type="scientific">Atta colombica</name>
    <dbReference type="NCBI Taxonomy" id="520822"/>
    <lineage>
        <taxon>Eukaryota</taxon>
        <taxon>Metazoa</taxon>
        <taxon>Ecdysozoa</taxon>
        <taxon>Arthropoda</taxon>
        <taxon>Hexapoda</taxon>
        <taxon>Insecta</taxon>
        <taxon>Pterygota</taxon>
        <taxon>Neoptera</taxon>
        <taxon>Endopterygota</taxon>
        <taxon>Hymenoptera</taxon>
        <taxon>Apocrita</taxon>
        <taxon>Aculeata</taxon>
        <taxon>Formicoidea</taxon>
        <taxon>Formicidae</taxon>
        <taxon>Myrmicinae</taxon>
        <taxon>Atta</taxon>
    </lineage>
</organism>
<evidence type="ECO:0000259" key="1">
    <source>
        <dbReference type="Pfam" id="PF26634"/>
    </source>
</evidence>
<gene>
    <name evidence="2" type="ORF">ALC53_01768</name>
</gene>
<dbReference type="Pfam" id="PF26634">
    <property type="entry name" value="DUF8207"/>
    <property type="match status" value="1"/>
</dbReference>
<feature type="domain" description="DUF8207" evidence="1">
    <location>
        <begin position="121"/>
        <end position="185"/>
    </location>
</feature>
<dbReference type="InterPro" id="IPR058520">
    <property type="entry name" value="DUF8207"/>
</dbReference>
<keyword evidence="3" id="KW-1185">Reference proteome</keyword>
<evidence type="ECO:0000313" key="3">
    <source>
        <dbReference type="Proteomes" id="UP000078540"/>
    </source>
</evidence>
<dbReference type="PANTHER" id="PTHR35374:SF1">
    <property type="entry name" value="PROTEIN KINASE DOMAIN-CONTAINING PROTEIN"/>
    <property type="match status" value="1"/>
</dbReference>
<protein>
    <recommendedName>
        <fullName evidence="1">DUF8207 domain-containing protein</fullName>
    </recommendedName>
</protein>
<proteinExistence type="predicted"/>
<accession>A0A151I668</accession>
<sequence>MNRDSPPNHDPPGDSTEGNLNAATVYAVETLTTEVGNYGRQSLGNSSGVLPSGTNWDFGTPRSAFPIEVRLHPVPSTSSEPHSATSLPMELSSPSFMRSITFMLDTGAQPNGKMSSTELNERQQEKLGDKYFDVDSNDFVIVDGVKYKGTLDLYELIFKRIPDNTIYTENDKLAYISILLATNAQGAVIKRIIQ</sequence>
<dbReference type="PANTHER" id="PTHR35374">
    <property type="entry name" value="CYCLIN-DEPENDENT KINASE 11A-LIKE"/>
    <property type="match status" value="1"/>
</dbReference>
<dbReference type="STRING" id="520822.A0A151I668"/>
<evidence type="ECO:0000313" key="2">
    <source>
        <dbReference type="EMBL" id="KYM90640.1"/>
    </source>
</evidence>
<dbReference type="EMBL" id="KQ976411">
    <property type="protein sequence ID" value="KYM90640.1"/>
    <property type="molecule type" value="Genomic_DNA"/>
</dbReference>
<name>A0A151I668_9HYME</name>